<dbReference type="GO" id="GO:0003746">
    <property type="term" value="F:translation elongation factor activity"/>
    <property type="evidence" value="ECO:0007669"/>
    <property type="project" value="UniProtKB-UniRule"/>
</dbReference>
<dbReference type="Gene3D" id="2.30.30.30">
    <property type="match status" value="1"/>
</dbReference>
<comment type="caution">
    <text evidence="12">The sequence shown here is derived from an EMBL/GenBank/DDBJ whole genome shotgun (WGS) entry which is preliminary data.</text>
</comment>
<gene>
    <name evidence="7 12" type="primary">efp</name>
    <name evidence="12" type="ORF">ENG63_00115</name>
</gene>
<dbReference type="InterPro" id="IPR013852">
    <property type="entry name" value="Transl_elong_P/YeiP_CS"/>
</dbReference>
<dbReference type="Pfam" id="PF01132">
    <property type="entry name" value="EFP"/>
    <property type="match status" value="1"/>
</dbReference>
<dbReference type="PROSITE" id="PS01275">
    <property type="entry name" value="EFP"/>
    <property type="match status" value="1"/>
</dbReference>
<dbReference type="Proteomes" id="UP000886289">
    <property type="component" value="Unassembled WGS sequence"/>
</dbReference>
<dbReference type="SMART" id="SM01185">
    <property type="entry name" value="EFP"/>
    <property type="match status" value="1"/>
</dbReference>
<evidence type="ECO:0000256" key="7">
    <source>
        <dbReference type="HAMAP-Rule" id="MF_00141"/>
    </source>
</evidence>
<dbReference type="CDD" id="cd05794">
    <property type="entry name" value="S1_EF-P_repeat_2"/>
    <property type="match status" value="1"/>
</dbReference>
<evidence type="ECO:0000256" key="4">
    <source>
        <dbReference type="ARBA" id="ARBA00022490"/>
    </source>
</evidence>
<dbReference type="InterPro" id="IPR001059">
    <property type="entry name" value="Transl_elong_P/YeiP_cen"/>
</dbReference>
<dbReference type="FunFam" id="2.40.50.140:FF:000004">
    <property type="entry name" value="Elongation factor P"/>
    <property type="match status" value="1"/>
</dbReference>
<dbReference type="InterPro" id="IPR011768">
    <property type="entry name" value="Transl_elongation_fac_P"/>
</dbReference>
<proteinExistence type="inferred from homology"/>
<dbReference type="NCBIfam" id="NF001810">
    <property type="entry name" value="PRK00529.1"/>
    <property type="match status" value="1"/>
</dbReference>
<dbReference type="SMART" id="SM00841">
    <property type="entry name" value="Elong-fact-P_C"/>
    <property type="match status" value="1"/>
</dbReference>
<keyword evidence="4 7" id="KW-0963">Cytoplasm</keyword>
<dbReference type="GO" id="GO:0005829">
    <property type="term" value="C:cytosol"/>
    <property type="evidence" value="ECO:0007669"/>
    <property type="project" value="UniProtKB-ARBA"/>
</dbReference>
<evidence type="ECO:0000259" key="10">
    <source>
        <dbReference type="SMART" id="SM00841"/>
    </source>
</evidence>
<dbReference type="PANTHER" id="PTHR30053">
    <property type="entry name" value="ELONGATION FACTOR P"/>
    <property type="match status" value="1"/>
</dbReference>
<evidence type="ECO:0000256" key="2">
    <source>
        <dbReference type="ARBA" id="ARBA00004815"/>
    </source>
</evidence>
<name>A0A7C0Y8M5_DESA2</name>
<dbReference type="EMBL" id="DRBS01000006">
    <property type="protein sequence ID" value="HDD43252.1"/>
    <property type="molecule type" value="Genomic_DNA"/>
</dbReference>
<reference evidence="12" key="1">
    <citation type="journal article" date="2020" name="mSystems">
        <title>Genome- and Community-Level Interaction Insights into Carbon Utilization and Element Cycling Functions of Hydrothermarchaeota in Hydrothermal Sediment.</title>
        <authorList>
            <person name="Zhou Z."/>
            <person name="Liu Y."/>
            <person name="Xu W."/>
            <person name="Pan J."/>
            <person name="Luo Z.H."/>
            <person name="Li M."/>
        </authorList>
    </citation>
    <scope>NUCLEOTIDE SEQUENCE [LARGE SCALE GENOMIC DNA]</scope>
    <source>
        <strain evidence="12">HyVt-233</strain>
    </source>
</reference>
<comment type="pathway">
    <text evidence="2 7">Protein biosynthesis; polypeptide chain elongation.</text>
</comment>
<dbReference type="InterPro" id="IPR012340">
    <property type="entry name" value="NA-bd_OB-fold"/>
</dbReference>
<dbReference type="PANTHER" id="PTHR30053:SF12">
    <property type="entry name" value="ELONGATION FACTOR P (EF-P) FAMILY PROTEIN"/>
    <property type="match status" value="1"/>
</dbReference>
<dbReference type="Pfam" id="PF09285">
    <property type="entry name" value="Elong-fact-P_C"/>
    <property type="match status" value="1"/>
</dbReference>
<dbReference type="FunFam" id="2.30.30.30:FF:000003">
    <property type="entry name" value="Elongation factor P"/>
    <property type="match status" value="1"/>
</dbReference>
<protein>
    <recommendedName>
        <fullName evidence="7 8">Elongation factor P</fullName>
        <shortName evidence="7">EF-P</shortName>
    </recommendedName>
</protein>
<organism evidence="12">
    <name type="scientific">Desulfofervidus auxilii</name>
    <dbReference type="NCBI Taxonomy" id="1621989"/>
    <lineage>
        <taxon>Bacteria</taxon>
        <taxon>Pseudomonadati</taxon>
        <taxon>Thermodesulfobacteriota</taxon>
        <taxon>Candidatus Desulfofervidia</taxon>
        <taxon>Candidatus Desulfofervidales</taxon>
        <taxon>Candidatus Desulfofervidaceae</taxon>
        <taxon>Candidatus Desulfofervidus</taxon>
    </lineage>
</organism>
<dbReference type="SUPFAM" id="SSF50249">
    <property type="entry name" value="Nucleic acid-binding proteins"/>
    <property type="match status" value="2"/>
</dbReference>
<evidence type="ECO:0000256" key="3">
    <source>
        <dbReference type="ARBA" id="ARBA00009479"/>
    </source>
</evidence>
<dbReference type="FunFam" id="2.40.50.140:FF:000009">
    <property type="entry name" value="Elongation factor P"/>
    <property type="match status" value="1"/>
</dbReference>
<evidence type="ECO:0000313" key="12">
    <source>
        <dbReference type="EMBL" id="HDD43252.1"/>
    </source>
</evidence>
<evidence type="ECO:0000256" key="8">
    <source>
        <dbReference type="NCBIfam" id="TIGR00038"/>
    </source>
</evidence>
<dbReference type="PIRSF" id="PIRSF005901">
    <property type="entry name" value="EF-P"/>
    <property type="match status" value="1"/>
</dbReference>
<evidence type="ECO:0000256" key="1">
    <source>
        <dbReference type="ARBA" id="ARBA00004496"/>
    </source>
</evidence>
<dbReference type="InterPro" id="IPR020599">
    <property type="entry name" value="Transl_elong_fac_P/YeiP"/>
</dbReference>
<dbReference type="NCBIfam" id="TIGR00038">
    <property type="entry name" value="efp"/>
    <property type="match status" value="1"/>
</dbReference>
<dbReference type="CDD" id="cd04470">
    <property type="entry name" value="S1_EF-P_repeat_1"/>
    <property type="match status" value="1"/>
</dbReference>
<comment type="similarity">
    <text evidence="3 7 9">Belongs to the elongation factor P family.</text>
</comment>
<feature type="domain" description="Translation elongation factor P/YeiP central" evidence="11">
    <location>
        <begin position="67"/>
        <end position="121"/>
    </location>
</feature>
<comment type="function">
    <text evidence="7">Involved in peptide bond synthesis. Stimulates efficient translation and peptide-bond synthesis on native or reconstituted 70S ribosomes in vitro. Probably functions indirectly by altering the affinity of the ribosome for aminoacyl-tRNA, thus increasing their reactivity as acceptors for peptidyl transferase.</text>
</comment>
<comment type="subcellular location">
    <subcellularLocation>
        <location evidence="1 7">Cytoplasm</location>
    </subcellularLocation>
</comment>
<dbReference type="InterPro" id="IPR008991">
    <property type="entry name" value="Translation_prot_SH3-like_sf"/>
</dbReference>
<accession>A0A7C0Y8M5</accession>
<dbReference type="Gene3D" id="2.40.50.140">
    <property type="entry name" value="Nucleic acid-binding proteins"/>
    <property type="match status" value="2"/>
</dbReference>
<dbReference type="InterPro" id="IPR014722">
    <property type="entry name" value="Rib_uL2_dom2"/>
</dbReference>
<dbReference type="InterPro" id="IPR013185">
    <property type="entry name" value="Transl_elong_KOW-like"/>
</dbReference>
<evidence type="ECO:0000256" key="9">
    <source>
        <dbReference type="RuleBase" id="RU004389"/>
    </source>
</evidence>
<dbReference type="HAMAP" id="MF_00141">
    <property type="entry name" value="EF_P"/>
    <property type="match status" value="1"/>
</dbReference>
<evidence type="ECO:0000259" key="11">
    <source>
        <dbReference type="SMART" id="SM01185"/>
    </source>
</evidence>
<keyword evidence="5 7" id="KW-0251">Elongation factor</keyword>
<dbReference type="Pfam" id="PF08207">
    <property type="entry name" value="EFP_N"/>
    <property type="match status" value="1"/>
</dbReference>
<keyword evidence="6 7" id="KW-0648">Protein biosynthesis</keyword>
<dbReference type="UniPathway" id="UPA00345"/>
<evidence type="ECO:0000256" key="6">
    <source>
        <dbReference type="ARBA" id="ARBA00022917"/>
    </source>
</evidence>
<dbReference type="SUPFAM" id="SSF50104">
    <property type="entry name" value="Translation proteins SH3-like domain"/>
    <property type="match status" value="1"/>
</dbReference>
<dbReference type="InterPro" id="IPR015365">
    <property type="entry name" value="Elong-fact-P_C"/>
</dbReference>
<dbReference type="AlphaFoldDB" id="A0A7C0Y8M5"/>
<feature type="domain" description="Elongation factor P C-terminal" evidence="10">
    <location>
        <begin position="129"/>
        <end position="184"/>
    </location>
</feature>
<sequence length="188" mass="21643">MYTTSDIRRGLKIEFKGEPYEIIEFLHVKPGKGQAFVRTKLKNLITGAVIEHNFRTSDRIPRPNLEEKEMQFLYREDEHFCFMDLETYDQIFMEADRLGEQKKFLKENLVVKILFFNEKPVAIELPTTVDLEVIETDPGVRGDTATGGSKPAKLETGAVVQVPLFINEGDIIRIDTRTGEYIERISSK</sequence>
<dbReference type="GO" id="GO:0043043">
    <property type="term" value="P:peptide biosynthetic process"/>
    <property type="evidence" value="ECO:0007669"/>
    <property type="project" value="InterPro"/>
</dbReference>
<evidence type="ECO:0000256" key="5">
    <source>
        <dbReference type="ARBA" id="ARBA00022768"/>
    </source>
</evidence>